<name>A0A914XWY6_9BILA</name>
<proteinExistence type="predicted"/>
<dbReference type="AlphaFoldDB" id="A0A914XWY6"/>
<dbReference type="GO" id="GO:0003779">
    <property type="term" value="F:actin binding"/>
    <property type="evidence" value="ECO:0007669"/>
    <property type="project" value="InterPro"/>
</dbReference>
<feature type="chain" id="PRO_5037587456" evidence="1">
    <location>
        <begin position="23"/>
        <end position="192"/>
    </location>
</feature>
<feature type="signal peptide" evidence="1">
    <location>
        <begin position="1"/>
        <end position="22"/>
    </location>
</feature>
<dbReference type="WBParaSite" id="PSU_v2.g11044.t1">
    <property type="protein sequence ID" value="PSU_v2.g11044.t1"/>
    <property type="gene ID" value="PSU_v2.g11044"/>
</dbReference>
<evidence type="ECO:0000259" key="2">
    <source>
        <dbReference type="PROSITE" id="PS51082"/>
    </source>
</evidence>
<evidence type="ECO:0000313" key="3">
    <source>
        <dbReference type="Proteomes" id="UP000887577"/>
    </source>
</evidence>
<feature type="domain" description="WH2" evidence="2">
    <location>
        <begin position="102"/>
        <end position="120"/>
    </location>
</feature>
<sequence length="192" mass="20786">MSNYFALISACFFAFAVMIAHAQNHHHDETQQNSDASSSAAIASDASGIASSDGGQCGTAETDYAPCLGRERADTLFRHCCQQYAPEGCQSLCTYESDELTARNNLLQSVKAGKCDLKHVSTILYCASQNQDNRKCCDHLGLGDPKLGVGKRCLRFCDPAGEGIGSISRQDVTCLFNWNVINYCSHSGIKLE</sequence>
<organism evidence="3 4">
    <name type="scientific">Panagrolaimus superbus</name>
    <dbReference type="NCBI Taxonomy" id="310955"/>
    <lineage>
        <taxon>Eukaryota</taxon>
        <taxon>Metazoa</taxon>
        <taxon>Ecdysozoa</taxon>
        <taxon>Nematoda</taxon>
        <taxon>Chromadorea</taxon>
        <taxon>Rhabditida</taxon>
        <taxon>Tylenchina</taxon>
        <taxon>Panagrolaimomorpha</taxon>
        <taxon>Panagrolaimoidea</taxon>
        <taxon>Panagrolaimidae</taxon>
        <taxon>Panagrolaimus</taxon>
    </lineage>
</organism>
<dbReference type="PANTHER" id="PTHR21679">
    <property type="entry name" value="DOMAIN OF UNKNOWN FUNCTION DB DOMAIN-CONTAINING PROTEIN-RELATED"/>
    <property type="match status" value="1"/>
</dbReference>
<evidence type="ECO:0000256" key="1">
    <source>
        <dbReference type="SAM" id="SignalP"/>
    </source>
</evidence>
<dbReference type="Proteomes" id="UP000887577">
    <property type="component" value="Unplaced"/>
</dbReference>
<dbReference type="PROSITE" id="PS51082">
    <property type="entry name" value="WH2"/>
    <property type="match status" value="1"/>
</dbReference>
<reference evidence="4" key="1">
    <citation type="submission" date="2022-11" db="UniProtKB">
        <authorList>
            <consortium name="WormBaseParasite"/>
        </authorList>
    </citation>
    <scope>IDENTIFICATION</scope>
</reference>
<keyword evidence="3" id="KW-1185">Reference proteome</keyword>
<dbReference type="InterPro" id="IPR002602">
    <property type="entry name" value="DB"/>
</dbReference>
<dbReference type="InterPro" id="IPR003124">
    <property type="entry name" value="WH2_dom"/>
</dbReference>
<accession>A0A914XWY6</accession>
<keyword evidence="1" id="KW-0732">Signal</keyword>
<protein>
    <submittedName>
        <fullName evidence="4">WH2 domain-containing protein</fullName>
    </submittedName>
</protein>
<evidence type="ECO:0000313" key="4">
    <source>
        <dbReference type="WBParaSite" id="PSU_v2.g11044.t1"/>
    </source>
</evidence>
<dbReference type="Pfam" id="PF01682">
    <property type="entry name" value="DB"/>
    <property type="match status" value="1"/>
</dbReference>